<dbReference type="Pfam" id="PF01979">
    <property type="entry name" value="Amidohydro_1"/>
    <property type="match status" value="1"/>
</dbReference>
<keyword evidence="1" id="KW-0645">Protease</keyword>
<feature type="active site" description="Proton acceptor" evidence="2">
    <location>
        <position position="285"/>
    </location>
</feature>
<evidence type="ECO:0000256" key="2">
    <source>
        <dbReference type="PIRSR" id="PIRSR001238-1"/>
    </source>
</evidence>
<dbReference type="InterPro" id="IPR010229">
    <property type="entry name" value="Pept_M38_dipep"/>
</dbReference>
<dbReference type="GO" id="GO:0008237">
    <property type="term" value="F:metallopeptidase activity"/>
    <property type="evidence" value="ECO:0007669"/>
    <property type="project" value="UniProtKB-KW"/>
</dbReference>
<dbReference type="InterPro" id="IPR011059">
    <property type="entry name" value="Metal-dep_hydrolase_composite"/>
</dbReference>
<sequence>MFTLMKNATVYSPDYLGKKDILFCFDKIALIEDSIELTALKDVNVIDCSEYIVLPGFIDLHVHIAGGGGEGGYITRTASAETNDILKNGITTVVGILGADAVTRNVASLYAKAKQLEMEGLSTYIFTGAYQIPVVTLTGSIQSDMVFVDKVIGVGEICLGDSRSFEPTFEELSRIAAQTRNGALISGKAGLVHFHMGDDEKDMDYLFRLIKETHIPKNQFLPTHMNRTHKLFEKAILYLEEGGYIDLTAGFIPNERDSDCVASYDAILQLIDIGADISRVTMSSDAYGSVPVFDDKGNVISSETVSTKILFEEIRIAIKQLGVPIEKAISLITKNSAEVLKIYNKKGSIEVGKDADCVICDKDLNIIKVFAMGKEY</sequence>
<dbReference type="InterPro" id="IPR006680">
    <property type="entry name" value="Amidohydro-rel"/>
</dbReference>
<accession>A0A4U7JBV0</accession>
<feature type="binding site" evidence="3">
    <location>
        <position position="195"/>
    </location>
    <ligand>
        <name>Zn(2+)</name>
        <dbReference type="ChEBI" id="CHEBI:29105"/>
        <label>2</label>
        <note>catalytic</note>
    </ligand>
</feature>
<feature type="binding site" evidence="3">
    <location>
        <position position="224"/>
    </location>
    <ligand>
        <name>Zn(2+)</name>
        <dbReference type="ChEBI" id="CHEBI:29105"/>
        <label>2</label>
        <note>catalytic</note>
    </ligand>
</feature>
<keyword evidence="6" id="KW-1185">Reference proteome</keyword>
<dbReference type="RefSeq" id="WP_137698261.1">
    <property type="nucleotide sequence ID" value="NZ_CP061336.1"/>
</dbReference>
<dbReference type="InterPro" id="IPR032466">
    <property type="entry name" value="Metal_Hydrolase"/>
</dbReference>
<evidence type="ECO:0000313" key="5">
    <source>
        <dbReference type="EMBL" id="QNU68004.1"/>
    </source>
</evidence>
<gene>
    <name evidence="5" type="ORF">EHE19_006055</name>
</gene>
<reference evidence="5 6" key="1">
    <citation type="submission" date="2020-09" db="EMBL/GenBank/DDBJ databases">
        <title>Characterization and genome sequencing of Ruminiclostridium sp. nov. MA18.</title>
        <authorList>
            <person name="Rettenmaier R."/>
            <person name="Kowollik M.-L."/>
            <person name="Liebl W."/>
            <person name="Zverlov V."/>
        </authorList>
    </citation>
    <scope>NUCLEOTIDE SEQUENCE [LARGE SCALE GENOMIC DNA]</scope>
    <source>
        <strain evidence="5 6">MA18</strain>
    </source>
</reference>
<dbReference type="OrthoDB" id="9775607at2"/>
<dbReference type="GO" id="GO:0016810">
    <property type="term" value="F:hydrolase activity, acting on carbon-nitrogen (but not peptide) bonds"/>
    <property type="evidence" value="ECO:0007669"/>
    <property type="project" value="InterPro"/>
</dbReference>
<evidence type="ECO:0000259" key="4">
    <source>
        <dbReference type="Pfam" id="PF01979"/>
    </source>
</evidence>
<evidence type="ECO:0000313" key="6">
    <source>
        <dbReference type="Proteomes" id="UP000306409"/>
    </source>
</evidence>
<dbReference type="GO" id="GO:0046872">
    <property type="term" value="F:metal ion binding"/>
    <property type="evidence" value="ECO:0007669"/>
    <property type="project" value="UniProtKB-KW"/>
</dbReference>
<keyword evidence="1 3" id="KW-0479">Metal-binding</keyword>
<name>A0A4U7JBV0_9FIRM</name>
<organism evidence="5 6">
    <name type="scientific">Ruminiclostridium herbifermentans</name>
    <dbReference type="NCBI Taxonomy" id="2488810"/>
    <lineage>
        <taxon>Bacteria</taxon>
        <taxon>Bacillati</taxon>
        <taxon>Bacillota</taxon>
        <taxon>Clostridia</taxon>
        <taxon>Eubacteriales</taxon>
        <taxon>Oscillospiraceae</taxon>
        <taxon>Ruminiclostridium</taxon>
    </lineage>
</organism>
<feature type="binding site" evidence="3">
    <location>
        <position position="285"/>
    </location>
    <ligand>
        <name>Zn(2+)</name>
        <dbReference type="ChEBI" id="CHEBI:29105"/>
        <label>1</label>
        <note>catalytic</note>
    </ligand>
</feature>
<comment type="similarity">
    <text evidence="1">Belongs to the peptidase M38 family.</text>
</comment>
<dbReference type="AlphaFoldDB" id="A0A4U7JBV0"/>
<dbReference type="PANTHER" id="PTHR11647">
    <property type="entry name" value="HYDRANTOINASE/DIHYDROPYRIMIDINASE FAMILY MEMBER"/>
    <property type="match status" value="1"/>
</dbReference>
<keyword evidence="1 3" id="KW-0862">Zinc</keyword>
<dbReference type="SUPFAM" id="SSF51556">
    <property type="entry name" value="Metallo-dependent hydrolases"/>
    <property type="match status" value="1"/>
</dbReference>
<dbReference type="Gene3D" id="3.20.20.140">
    <property type="entry name" value="Metal-dependent hydrolases"/>
    <property type="match status" value="1"/>
</dbReference>
<feature type="domain" description="Amidohydrolase-related" evidence="4">
    <location>
        <begin position="52"/>
        <end position="374"/>
    </location>
</feature>
<proteinExistence type="inferred from homology"/>
<dbReference type="PIRSF" id="PIRSF001238">
    <property type="entry name" value="IadA"/>
    <property type="match status" value="1"/>
</dbReference>
<dbReference type="Proteomes" id="UP000306409">
    <property type="component" value="Chromosome"/>
</dbReference>
<comment type="cofactor">
    <cofactor evidence="1 3">
        <name>Zn(2+)</name>
        <dbReference type="ChEBI" id="CHEBI:29105"/>
    </cofactor>
    <text evidence="1 3">Binds 2 Zn(2+) ions per subunit.</text>
</comment>
<dbReference type="GO" id="GO:0005737">
    <property type="term" value="C:cytoplasm"/>
    <property type="evidence" value="ECO:0007669"/>
    <property type="project" value="UniProtKB-SubCell"/>
</dbReference>
<comment type="PTM">
    <text evidence="1">Carboxylation allows a single lysine to coordinate two zinc ions.</text>
</comment>
<keyword evidence="1" id="KW-0482">Metalloprotease</keyword>
<dbReference type="EMBL" id="CP061336">
    <property type="protein sequence ID" value="QNU68004.1"/>
    <property type="molecule type" value="Genomic_DNA"/>
</dbReference>
<protein>
    <recommendedName>
        <fullName evidence="1">Isoaspartyl dipeptidase</fullName>
        <ecNumber evidence="1">3.4.19.-</ecNumber>
    </recommendedName>
</protein>
<dbReference type="KEGG" id="rher:EHE19_006055"/>
<feature type="binding site" evidence="3">
    <location>
        <position position="63"/>
    </location>
    <ligand>
        <name>Zn(2+)</name>
        <dbReference type="ChEBI" id="CHEBI:29105"/>
        <label>1</label>
        <note>catalytic</note>
    </ligand>
</feature>
<dbReference type="EC" id="3.4.19.-" evidence="1"/>
<dbReference type="InterPro" id="IPR050378">
    <property type="entry name" value="Metallo-dep_Hydrolases_sf"/>
</dbReference>
<dbReference type="GO" id="GO:0008798">
    <property type="term" value="F:beta-aspartyl-peptidase activity"/>
    <property type="evidence" value="ECO:0007669"/>
    <property type="project" value="InterPro"/>
</dbReference>
<dbReference type="NCBIfam" id="TIGR01975">
    <property type="entry name" value="isoAsp_dipep"/>
    <property type="match status" value="1"/>
</dbReference>
<dbReference type="Gene3D" id="2.30.40.10">
    <property type="entry name" value="Urease, subunit C, domain 1"/>
    <property type="match status" value="1"/>
</dbReference>
<comment type="subcellular location">
    <subcellularLocation>
        <location evidence="1">Cytoplasm</location>
    </subcellularLocation>
</comment>
<dbReference type="SUPFAM" id="SSF51338">
    <property type="entry name" value="Composite domain of metallo-dependent hydrolases"/>
    <property type="match status" value="1"/>
</dbReference>
<dbReference type="GO" id="GO:0006508">
    <property type="term" value="P:proteolysis"/>
    <property type="evidence" value="ECO:0007669"/>
    <property type="project" value="UniProtKB-KW"/>
</dbReference>
<keyword evidence="1 5" id="KW-0378">Hydrolase</keyword>
<dbReference type="PANTHER" id="PTHR11647:SF1">
    <property type="entry name" value="COLLAPSIN RESPONSE MEDIATOR PROTEIN"/>
    <property type="match status" value="1"/>
</dbReference>
<evidence type="ECO:0000256" key="1">
    <source>
        <dbReference type="PIRNR" id="PIRNR001238"/>
    </source>
</evidence>
<evidence type="ECO:0000256" key="3">
    <source>
        <dbReference type="PIRSR" id="PIRSR001238-3"/>
    </source>
</evidence>
<comment type="function">
    <text evidence="1">Catalyzes the hydrolytic cleavage of a subset of L-isoaspartyl (L-beta-aspartyl) dipeptides. Used to degrade proteins damaged by L-isoaspartyl residues formation.</text>
</comment>
<feature type="binding site" evidence="3">
    <location>
        <position position="61"/>
    </location>
    <ligand>
        <name>Zn(2+)</name>
        <dbReference type="ChEBI" id="CHEBI:29105"/>
        <label>1</label>
        <note>catalytic</note>
    </ligand>
</feature>